<accession>A0A327M8C6</accession>
<reference evidence="2" key="1">
    <citation type="submission" date="2018-06" db="EMBL/GenBank/DDBJ databases">
        <authorList>
            <person name="Khan S.A."/>
        </authorList>
    </citation>
    <scope>NUCLEOTIDE SEQUENCE [LARGE SCALE GENOMIC DNA]</scope>
    <source>
        <strain evidence="2">DB-1506</strain>
    </source>
</reference>
<dbReference type="Proteomes" id="UP000249065">
    <property type="component" value="Unassembled WGS sequence"/>
</dbReference>
<dbReference type="OrthoDB" id="9863984at2"/>
<gene>
    <name evidence="1" type="ORF">DOO78_12830</name>
</gene>
<evidence type="ECO:0000313" key="1">
    <source>
        <dbReference type="EMBL" id="RAI58572.1"/>
    </source>
</evidence>
<proteinExistence type="predicted"/>
<dbReference type="RefSeq" id="WP_111470188.1">
    <property type="nucleotide sequence ID" value="NZ_QLIX01000008.1"/>
</dbReference>
<dbReference type="AlphaFoldDB" id="A0A327M8C6"/>
<dbReference type="EMBL" id="QLIX01000008">
    <property type="protein sequence ID" value="RAI58572.1"/>
    <property type="molecule type" value="Genomic_DNA"/>
</dbReference>
<keyword evidence="2" id="KW-1185">Reference proteome</keyword>
<sequence length="121" mass="12770">MRAVVLSLGAILALGAPSGPGRAQEGVRFDRPVFTTDATALCRRQDQVAALRRALDDNDRAAIDRLVAESCRLVGPNIRLSVVARPGLYDPDVEVQVAGGPAVPASLARGTAWTLKALVRN</sequence>
<name>A0A327M8C6_9PROT</name>
<evidence type="ECO:0000313" key="2">
    <source>
        <dbReference type="Proteomes" id="UP000249065"/>
    </source>
</evidence>
<protein>
    <submittedName>
        <fullName evidence="1">Uncharacterized protein</fullName>
    </submittedName>
</protein>
<organism evidence="1 2">
    <name type="scientific">Roseicella frigidaeris</name>
    <dbReference type="NCBI Taxonomy" id="2230885"/>
    <lineage>
        <taxon>Bacteria</taxon>
        <taxon>Pseudomonadati</taxon>
        <taxon>Pseudomonadota</taxon>
        <taxon>Alphaproteobacteria</taxon>
        <taxon>Acetobacterales</taxon>
        <taxon>Roseomonadaceae</taxon>
        <taxon>Roseicella</taxon>
    </lineage>
</organism>
<comment type="caution">
    <text evidence="1">The sequence shown here is derived from an EMBL/GenBank/DDBJ whole genome shotgun (WGS) entry which is preliminary data.</text>
</comment>